<evidence type="ECO:0000313" key="6">
    <source>
        <dbReference type="EMBL" id="MCK0196107.1"/>
    </source>
</evidence>
<keyword evidence="3" id="KW-0238">DNA-binding</keyword>
<dbReference type="PRINTS" id="PR00039">
    <property type="entry name" value="HTHLYSR"/>
</dbReference>
<gene>
    <name evidence="6" type="ORF">MWN34_04185</name>
</gene>
<dbReference type="PANTHER" id="PTHR30126:SF39">
    <property type="entry name" value="HTH-TYPE TRANSCRIPTIONAL REGULATOR CYSL"/>
    <property type="match status" value="1"/>
</dbReference>
<dbReference type="CDD" id="cd08420">
    <property type="entry name" value="PBP2_CysL_like"/>
    <property type="match status" value="1"/>
</dbReference>
<dbReference type="InterPro" id="IPR036388">
    <property type="entry name" value="WH-like_DNA-bd_sf"/>
</dbReference>
<dbReference type="SUPFAM" id="SSF53850">
    <property type="entry name" value="Periplasmic binding protein-like II"/>
    <property type="match status" value="1"/>
</dbReference>
<dbReference type="EMBL" id="JALKCH010000002">
    <property type="protein sequence ID" value="MCK0196107.1"/>
    <property type="molecule type" value="Genomic_DNA"/>
</dbReference>
<evidence type="ECO:0000313" key="7">
    <source>
        <dbReference type="Proteomes" id="UP001203284"/>
    </source>
</evidence>
<evidence type="ECO:0000256" key="2">
    <source>
        <dbReference type="ARBA" id="ARBA00023015"/>
    </source>
</evidence>
<dbReference type="InterPro" id="IPR005119">
    <property type="entry name" value="LysR_subst-bd"/>
</dbReference>
<reference evidence="6 7" key="1">
    <citation type="submission" date="2022-04" db="EMBL/GenBank/DDBJ databases">
        <authorList>
            <person name="Grouzdev D.S."/>
            <person name="Pantiukh K.S."/>
            <person name="Krutkina M.S."/>
        </authorList>
    </citation>
    <scope>NUCLEOTIDE SEQUENCE [LARGE SCALE GENOMIC DNA]</scope>
    <source>
        <strain evidence="6 7">6x-1</strain>
    </source>
</reference>
<name>A0ABT0D834_9HYPH</name>
<evidence type="ECO:0000256" key="4">
    <source>
        <dbReference type="ARBA" id="ARBA00023163"/>
    </source>
</evidence>
<dbReference type="Pfam" id="PF00126">
    <property type="entry name" value="HTH_1"/>
    <property type="match status" value="1"/>
</dbReference>
<accession>A0ABT0D834</accession>
<protein>
    <submittedName>
        <fullName evidence="6">LysR family transcriptional regulator</fullName>
    </submittedName>
</protein>
<keyword evidence="7" id="KW-1185">Reference proteome</keyword>
<dbReference type="Proteomes" id="UP001203284">
    <property type="component" value="Unassembled WGS sequence"/>
</dbReference>
<feature type="domain" description="HTH lysR-type" evidence="5">
    <location>
        <begin position="1"/>
        <end position="58"/>
    </location>
</feature>
<dbReference type="InterPro" id="IPR036390">
    <property type="entry name" value="WH_DNA-bd_sf"/>
</dbReference>
<evidence type="ECO:0000259" key="5">
    <source>
        <dbReference type="PROSITE" id="PS50931"/>
    </source>
</evidence>
<keyword evidence="4" id="KW-0804">Transcription</keyword>
<dbReference type="PROSITE" id="PS50931">
    <property type="entry name" value="HTH_LYSR"/>
    <property type="match status" value="1"/>
</dbReference>
<dbReference type="Pfam" id="PF03466">
    <property type="entry name" value="LysR_substrate"/>
    <property type="match status" value="1"/>
</dbReference>
<dbReference type="SUPFAM" id="SSF46785">
    <property type="entry name" value="Winged helix' DNA-binding domain"/>
    <property type="match status" value="1"/>
</dbReference>
<sequence>MTLEQLRIFVAVAEREHVTRAAQALNLAQSAASHAIAALEARHDTRLFDRIGRRIVLTEAGRAFLEEGRAVLARAERAEAVLAEFGSLARGTLSLYASQTIASYWLPPRLAAFRRAHPGIAIRLDIGNTAQAAAAVEAGMAELGFVEGEVAAPALAAREVARDRMVLLVAPGHPWAQRQAGRATPAGPDLLTKEDLLAGEWVLREPGSGTRSVFEAALAALGVDPARLDVVLTLPSNEAVRSAVEAGLGASVLSASVAAPSLEAGLLVRVELALPDRAFHLLRHRERRLSRAGEAFAALLGPRPSALRAAAPPAH</sequence>
<dbReference type="RefSeq" id="WP_247026860.1">
    <property type="nucleotide sequence ID" value="NZ_JALKCH010000002.1"/>
</dbReference>
<dbReference type="Gene3D" id="1.10.10.10">
    <property type="entry name" value="Winged helix-like DNA-binding domain superfamily/Winged helix DNA-binding domain"/>
    <property type="match status" value="1"/>
</dbReference>
<dbReference type="InterPro" id="IPR000847">
    <property type="entry name" value="LysR_HTH_N"/>
</dbReference>
<evidence type="ECO:0000256" key="1">
    <source>
        <dbReference type="ARBA" id="ARBA00009437"/>
    </source>
</evidence>
<keyword evidence="2" id="KW-0805">Transcription regulation</keyword>
<evidence type="ECO:0000256" key="3">
    <source>
        <dbReference type="ARBA" id="ARBA00023125"/>
    </source>
</evidence>
<proteinExistence type="inferred from homology"/>
<comment type="caution">
    <text evidence="6">The sequence shown here is derived from an EMBL/GenBank/DDBJ whole genome shotgun (WGS) entry which is preliminary data.</text>
</comment>
<organism evidence="6 7">
    <name type="scientific">Ancylobacter crimeensis</name>
    <dbReference type="NCBI Taxonomy" id="2579147"/>
    <lineage>
        <taxon>Bacteria</taxon>
        <taxon>Pseudomonadati</taxon>
        <taxon>Pseudomonadota</taxon>
        <taxon>Alphaproteobacteria</taxon>
        <taxon>Hyphomicrobiales</taxon>
        <taxon>Xanthobacteraceae</taxon>
        <taxon>Ancylobacter</taxon>
    </lineage>
</organism>
<comment type="similarity">
    <text evidence="1">Belongs to the LysR transcriptional regulatory family.</text>
</comment>
<dbReference type="PANTHER" id="PTHR30126">
    <property type="entry name" value="HTH-TYPE TRANSCRIPTIONAL REGULATOR"/>
    <property type="match status" value="1"/>
</dbReference>
<dbReference type="Gene3D" id="3.40.190.290">
    <property type="match status" value="1"/>
</dbReference>